<name>E6U015_EVAC2</name>
<organism evidence="2 3">
    <name type="scientific">Evansella cellulosilytica (strain ATCC 21833 / DSM 2522 / FERM P-1141 / JCM 9156 / N-4)</name>
    <name type="common">Bacillus cellulosilyticus</name>
    <dbReference type="NCBI Taxonomy" id="649639"/>
    <lineage>
        <taxon>Bacteria</taxon>
        <taxon>Bacillati</taxon>
        <taxon>Bacillota</taxon>
        <taxon>Bacilli</taxon>
        <taxon>Bacillales</taxon>
        <taxon>Bacillaceae</taxon>
        <taxon>Evansella</taxon>
    </lineage>
</organism>
<dbReference type="HOGENOM" id="CLU_1458415_0_0_9"/>
<dbReference type="AlphaFoldDB" id="E6U015"/>
<keyword evidence="3" id="KW-1185">Reference proteome</keyword>
<dbReference type="STRING" id="649639.Bcell_0738"/>
<dbReference type="KEGG" id="bco:Bcell_0738"/>
<accession>E6U015</accession>
<evidence type="ECO:0000313" key="3">
    <source>
        <dbReference type="Proteomes" id="UP000001401"/>
    </source>
</evidence>
<dbReference type="Proteomes" id="UP000001401">
    <property type="component" value="Chromosome"/>
</dbReference>
<dbReference type="SUPFAM" id="SSF52833">
    <property type="entry name" value="Thioredoxin-like"/>
    <property type="match status" value="1"/>
</dbReference>
<dbReference type="PROSITE" id="PS51257">
    <property type="entry name" value="PROKAR_LIPOPROTEIN"/>
    <property type="match status" value="1"/>
</dbReference>
<dbReference type="InterPro" id="IPR012336">
    <property type="entry name" value="Thioredoxin-like_fold"/>
</dbReference>
<dbReference type="Pfam" id="PF13462">
    <property type="entry name" value="Thioredoxin_4"/>
    <property type="match status" value="1"/>
</dbReference>
<dbReference type="Gene3D" id="3.40.30.10">
    <property type="entry name" value="Glutaredoxin"/>
    <property type="match status" value="1"/>
</dbReference>
<reference evidence="2 3" key="1">
    <citation type="submission" date="2010-12" db="EMBL/GenBank/DDBJ databases">
        <title>Complete sequence of Bacillus cellulosilyticus DSM 2522.</title>
        <authorList>
            <consortium name="US DOE Joint Genome Institute"/>
            <person name="Lucas S."/>
            <person name="Copeland A."/>
            <person name="Lapidus A."/>
            <person name="Cheng J.-F."/>
            <person name="Bruce D."/>
            <person name="Goodwin L."/>
            <person name="Pitluck S."/>
            <person name="Chertkov O."/>
            <person name="Detter J.C."/>
            <person name="Han C."/>
            <person name="Tapia R."/>
            <person name="Land M."/>
            <person name="Hauser L."/>
            <person name="Jeffries C."/>
            <person name="Kyrpides N."/>
            <person name="Ivanova N."/>
            <person name="Mikhailova N."/>
            <person name="Brumm P."/>
            <person name="Mead D."/>
            <person name="Woyke T."/>
        </authorList>
    </citation>
    <scope>NUCLEOTIDE SEQUENCE [LARGE SCALE GENOMIC DNA]</scope>
    <source>
        <strain evidence="3">ATCC 21833 / DSM 2522 / FERM P-1141 / JCM 9156 / N-4</strain>
    </source>
</reference>
<protein>
    <recommendedName>
        <fullName evidence="1">Thioredoxin-like fold domain-containing protein</fullName>
    </recommendedName>
</protein>
<dbReference type="RefSeq" id="WP_013487360.1">
    <property type="nucleotide sequence ID" value="NC_014829.1"/>
</dbReference>
<feature type="domain" description="Thioredoxin-like fold" evidence="1">
    <location>
        <begin position="40"/>
        <end position="200"/>
    </location>
</feature>
<sequence precursor="true">MSDFLMKSIIGLALLLFITGCTSEEGIDTNVLGEEEILLYVGDSDTEDELLFVMDYSCPWCKVWMDDIYPEVKEHWIDNEKLKFRTQTMVYLNENSLRLTDFDQNVKLYHPELYYDVIHEIMAEAGEEGPENWGSIAYIEDKATQFNLNEKTWSSKPAVDSISVTRRYTRALNIETVPAVFVNGVKVEDPFSLDEIEKLLTR</sequence>
<dbReference type="eggNOG" id="COG1651">
    <property type="taxonomic scope" value="Bacteria"/>
</dbReference>
<dbReference type="EMBL" id="CP002394">
    <property type="protein sequence ID" value="ADU29019.1"/>
    <property type="molecule type" value="Genomic_DNA"/>
</dbReference>
<evidence type="ECO:0000259" key="1">
    <source>
        <dbReference type="Pfam" id="PF13462"/>
    </source>
</evidence>
<proteinExistence type="predicted"/>
<dbReference type="OrthoDB" id="117402at2"/>
<evidence type="ECO:0000313" key="2">
    <source>
        <dbReference type="EMBL" id="ADU29019.1"/>
    </source>
</evidence>
<dbReference type="InterPro" id="IPR036249">
    <property type="entry name" value="Thioredoxin-like_sf"/>
</dbReference>
<gene>
    <name evidence="2" type="ordered locus">Bcell_0738</name>
</gene>